<accession>A0A1H3BWE5</accession>
<organism evidence="1 2">
    <name type="scientific">Salimicrobium album</name>
    <dbReference type="NCBI Taxonomy" id="50717"/>
    <lineage>
        <taxon>Bacteria</taxon>
        <taxon>Bacillati</taxon>
        <taxon>Bacillota</taxon>
        <taxon>Bacilli</taxon>
        <taxon>Bacillales</taxon>
        <taxon>Bacillaceae</taxon>
        <taxon>Salimicrobium</taxon>
    </lineage>
</organism>
<dbReference type="RefSeq" id="WP_234972545.1">
    <property type="nucleotide sequence ID" value="NZ_FNOS01000001.1"/>
</dbReference>
<dbReference type="Proteomes" id="UP000198647">
    <property type="component" value="Unassembled WGS sequence"/>
</dbReference>
<evidence type="ECO:0000313" key="2">
    <source>
        <dbReference type="Proteomes" id="UP000198647"/>
    </source>
</evidence>
<gene>
    <name evidence="1" type="ORF">SAMN04488081_0597</name>
</gene>
<protein>
    <submittedName>
        <fullName evidence="1">Polyketide cyclase / dehydrase and lipid transport</fullName>
    </submittedName>
</protein>
<evidence type="ECO:0000313" key="1">
    <source>
        <dbReference type="EMBL" id="SDX46290.1"/>
    </source>
</evidence>
<dbReference type="InterPro" id="IPR023393">
    <property type="entry name" value="START-like_dom_sf"/>
</dbReference>
<dbReference type="Gene3D" id="3.30.530.20">
    <property type="match status" value="1"/>
</dbReference>
<dbReference type="Pfam" id="PF10604">
    <property type="entry name" value="Polyketide_cyc2"/>
    <property type="match status" value="1"/>
</dbReference>
<dbReference type="SUPFAM" id="SSF55961">
    <property type="entry name" value="Bet v1-like"/>
    <property type="match status" value="1"/>
</dbReference>
<dbReference type="CDD" id="cd07812">
    <property type="entry name" value="SRPBCC"/>
    <property type="match status" value="1"/>
</dbReference>
<keyword evidence="2" id="KW-1185">Reference proteome</keyword>
<comment type="caution">
    <text evidence="1">The sequence shown here is derived from an EMBL/GenBank/DDBJ whole genome shotgun (WGS) entry which is preliminary data.</text>
</comment>
<proteinExistence type="predicted"/>
<dbReference type="InterPro" id="IPR019587">
    <property type="entry name" value="Polyketide_cyclase/dehydratase"/>
</dbReference>
<dbReference type="EMBL" id="FNOS01000001">
    <property type="protein sequence ID" value="SDX46290.1"/>
    <property type="molecule type" value="Genomic_DNA"/>
</dbReference>
<sequence>MMITWSEEITIDANIETVWELFKDKNITRIMPQVEEHALIEKEENEVGARHRQTYREGKRTETYIVTTLACEDREEHKLKEVTFTVGRAFDIKTSYTFQKLAGNRTRLIYEGTNEGASVLGKIMLKFVRDKSNRKVVHEFLERVREEAEQEEENVRSES</sequence>
<name>A0A1H3BWE5_9BACI</name>
<reference evidence="1 2" key="1">
    <citation type="submission" date="2016-10" db="EMBL/GenBank/DDBJ databases">
        <authorList>
            <person name="Varghese N."/>
            <person name="Submissions S."/>
        </authorList>
    </citation>
    <scope>NUCLEOTIDE SEQUENCE [LARGE SCALE GENOMIC DNA]</scope>
    <source>
        <strain evidence="1 2">DSM 20748</strain>
    </source>
</reference>